<sequence length="291" mass="34557">MKVVGFTFVRNAVKYDYPVKEAIRSILPLCDEVIVSVGNSEDDTELLIRSIGSPKIRIVYSTWDDSLREGGRVLAVETDKAFDHVPADADWAFYIQADEVVHEEDHPRIKAAMEQHLQDKRVEGLLFDYVHFYGSYNYIGDSRTWYQHEIRVIRNNKQIRSYRDAQGFRKHDQKLNVKPLDARIYHYGWVKDPYHQARKLDNSFQLYNGDNSKAMAARASRELFDYNRIDSLAPFTGRHPQVMEDRIAKKNWDFEFDTSRKNFKKLKKRVLYWIEKKTGKRLFDYRNYRII</sequence>
<organism evidence="1 2">
    <name type="scientific">Chitinophaga parva</name>
    <dbReference type="NCBI Taxonomy" id="2169414"/>
    <lineage>
        <taxon>Bacteria</taxon>
        <taxon>Pseudomonadati</taxon>
        <taxon>Bacteroidota</taxon>
        <taxon>Chitinophagia</taxon>
        <taxon>Chitinophagales</taxon>
        <taxon>Chitinophagaceae</taxon>
        <taxon>Chitinophaga</taxon>
    </lineage>
</organism>
<proteinExistence type="predicted"/>
<dbReference type="GO" id="GO:0016740">
    <property type="term" value="F:transferase activity"/>
    <property type="evidence" value="ECO:0007669"/>
    <property type="project" value="UniProtKB-KW"/>
</dbReference>
<reference evidence="1 2" key="1">
    <citation type="submission" date="2018-04" db="EMBL/GenBank/DDBJ databases">
        <title>Chitinophaga fuyangensis sp. nov., isolated from soil in a chemical factory.</title>
        <authorList>
            <person name="Chen K."/>
        </authorList>
    </citation>
    <scope>NUCLEOTIDE SEQUENCE [LARGE SCALE GENOMIC DNA]</scope>
    <source>
        <strain evidence="1 2">LY-1</strain>
    </source>
</reference>
<comment type="caution">
    <text evidence="1">The sequence shown here is derived from an EMBL/GenBank/DDBJ whole genome shotgun (WGS) entry which is preliminary data.</text>
</comment>
<keyword evidence="2" id="KW-1185">Reference proteome</keyword>
<dbReference type="InterPro" id="IPR029044">
    <property type="entry name" value="Nucleotide-diphossugar_trans"/>
</dbReference>
<dbReference type="SUPFAM" id="SSF53448">
    <property type="entry name" value="Nucleotide-diphospho-sugar transferases"/>
    <property type="match status" value="1"/>
</dbReference>
<dbReference type="RefSeq" id="WP_108685402.1">
    <property type="nucleotide sequence ID" value="NZ_QCYK01000001.1"/>
</dbReference>
<dbReference type="AlphaFoldDB" id="A0A2T7BM54"/>
<evidence type="ECO:0000313" key="1">
    <source>
        <dbReference type="EMBL" id="PUZ28763.1"/>
    </source>
</evidence>
<dbReference type="EMBL" id="QCYK01000001">
    <property type="protein sequence ID" value="PUZ28763.1"/>
    <property type="molecule type" value="Genomic_DNA"/>
</dbReference>
<dbReference type="Proteomes" id="UP000244450">
    <property type="component" value="Unassembled WGS sequence"/>
</dbReference>
<name>A0A2T7BM54_9BACT</name>
<evidence type="ECO:0000313" key="2">
    <source>
        <dbReference type="Proteomes" id="UP000244450"/>
    </source>
</evidence>
<keyword evidence="1" id="KW-0808">Transferase</keyword>
<accession>A0A2T7BM54</accession>
<dbReference type="OrthoDB" id="9815923at2"/>
<dbReference type="Gene3D" id="3.90.550.10">
    <property type="entry name" value="Spore Coat Polysaccharide Biosynthesis Protein SpsA, Chain A"/>
    <property type="match status" value="1"/>
</dbReference>
<protein>
    <submittedName>
        <fullName evidence="1">Glycosyl transferase</fullName>
    </submittedName>
</protein>
<gene>
    <name evidence="1" type="ORF">DCC81_04565</name>
</gene>